<dbReference type="EMBL" id="ATLV01012286">
    <property type="status" value="NOT_ANNOTATED_CDS"/>
    <property type="molecule type" value="Genomic_DNA"/>
</dbReference>
<reference evidence="1 3" key="1">
    <citation type="journal article" date="2014" name="BMC Genomics">
        <title>Genome sequence of Anopheles sinensis provides insight into genetics basis of mosquito competence for malaria parasites.</title>
        <authorList>
            <person name="Zhou D."/>
            <person name="Zhang D."/>
            <person name="Ding G."/>
            <person name="Shi L."/>
            <person name="Hou Q."/>
            <person name="Ye Y."/>
            <person name="Xu Y."/>
            <person name="Zhou H."/>
            <person name="Xiong C."/>
            <person name="Li S."/>
            <person name="Yu J."/>
            <person name="Hong S."/>
            <person name="Yu X."/>
            <person name="Zou P."/>
            <person name="Chen C."/>
            <person name="Chang X."/>
            <person name="Wang W."/>
            <person name="Lv Y."/>
            <person name="Sun Y."/>
            <person name="Ma L."/>
            <person name="Shen B."/>
            <person name="Zhu C."/>
        </authorList>
    </citation>
    <scope>NUCLEOTIDE SEQUENCE [LARGE SCALE GENOMIC DNA]</scope>
</reference>
<evidence type="ECO:0000313" key="1">
    <source>
        <dbReference type="EMBL" id="KFB36440.1"/>
    </source>
</evidence>
<protein>
    <submittedName>
        <fullName evidence="1 2">GTPase Der</fullName>
    </submittedName>
</protein>
<reference evidence="2" key="2">
    <citation type="submission" date="2020-05" db="UniProtKB">
        <authorList>
            <consortium name="EnsemblMetazoa"/>
        </authorList>
    </citation>
    <scope>IDENTIFICATION</scope>
</reference>
<dbReference type="AlphaFoldDB" id="A0A084VEP6"/>
<name>A0A084VEP6_ANOSI</name>
<accession>A0A084VEP6</accession>
<dbReference type="EnsemblMetazoa" id="ASIC003477-RA">
    <property type="protein sequence ID" value="ASIC003477-PA"/>
    <property type="gene ID" value="ASIC003477"/>
</dbReference>
<organism evidence="1">
    <name type="scientific">Anopheles sinensis</name>
    <name type="common">Mosquito</name>
    <dbReference type="NCBI Taxonomy" id="74873"/>
    <lineage>
        <taxon>Eukaryota</taxon>
        <taxon>Metazoa</taxon>
        <taxon>Ecdysozoa</taxon>
        <taxon>Arthropoda</taxon>
        <taxon>Hexapoda</taxon>
        <taxon>Insecta</taxon>
        <taxon>Pterygota</taxon>
        <taxon>Neoptera</taxon>
        <taxon>Endopterygota</taxon>
        <taxon>Diptera</taxon>
        <taxon>Nematocera</taxon>
        <taxon>Culicoidea</taxon>
        <taxon>Culicidae</taxon>
        <taxon>Anophelinae</taxon>
        <taxon>Anopheles</taxon>
    </lineage>
</organism>
<proteinExistence type="predicted"/>
<gene>
    <name evidence="1" type="ORF">ZHAS_00003477</name>
</gene>
<dbReference type="Proteomes" id="UP000030765">
    <property type="component" value="Unassembled WGS sequence"/>
</dbReference>
<keyword evidence="3" id="KW-1185">Reference proteome</keyword>
<dbReference type="EMBL" id="KE524778">
    <property type="protein sequence ID" value="KFB36440.1"/>
    <property type="molecule type" value="Genomic_DNA"/>
</dbReference>
<evidence type="ECO:0000313" key="2">
    <source>
        <dbReference type="EnsemblMetazoa" id="ASIC003477-PA"/>
    </source>
</evidence>
<sequence length="97" mass="10376">MGFPQSNVLAAESTLIEHDNTHNFGSFVSEPSGIRERGRGEESLARAEADHPSIHSALLSLERAAVCLLCGAKRLSILDDELFDEAGTAGSIFAIYS</sequence>
<dbReference type="VEuPathDB" id="VectorBase:ASIC003477"/>
<evidence type="ECO:0000313" key="3">
    <source>
        <dbReference type="Proteomes" id="UP000030765"/>
    </source>
</evidence>